<dbReference type="SUPFAM" id="SSF52540">
    <property type="entry name" value="P-loop containing nucleoside triphosphate hydrolases"/>
    <property type="match status" value="1"/>
</dbReference>
<evidence type="ECO:0000256" key="2">
    <source>
        <dbReference type="ARBA" id="ARBA00022840"/>
    </source>
</evidence>
<dbReference type="PANTHER" id="PTHR16305">
    <property type="entry name" value="TESTICULAR SOLUBLE ADENYLYL CYCLASE"/>
    <property type="match status" value="1"/>
</dbReference>
<accession>A0A7W4TKG5</accession>
<protein>
    <submittedName>
        <fullName evidence="4">DNA-binding CsgD family transcriptional regulator/tetratricopeptide (TPR) repeat protein</fullName>
    </submittedName>
</protein>
<dbReference type="Pfam" id="PF13191">
    <property type="entry name" value="AAA_16"/>
    <property type="match status" value="1"/>
</dbReference>
<feature type="domain" description="HTH luxR-type" evidence="3">
    <location>
        <begin position="888"/>
        <end position="953"/>
    </location>
</feature>
<reference evidence="4 5" key="1">
    <citation type="submission" date="2020-08" db="EMBL/GenBank/DDBJ databases">
        <title>The Agave Microbiome: Exploring the role of microbial communities in plant adaptations to desert environments.</title>
        <authorList>
            <person name="Partida-Martinez L.P."/>
        </authorList>
    </citation>
    <scope>NUCLEOTIDE SEQUENCE [LARGE SCALE GENOMIC DNA]</scope>
    <source>
        <strain evidence="4 5">AS2.23</strain>
    </source>
</reference>
<evidence type="ECO:0000313" key="4">
    <source>
        <dbReference type="EMBL" id="MBB2900579.1"/>
    </source>
</evidence>
<proteinExistence type="predicted"/>
<dbReference type="CDD" id="cd06170">
    <property type="entry name" value="LuxR_C_like"/>
    <property type="match status" value="1"/>
</dbReference>
<keyword evidence="2" id="KW-0067">ATP-binding</keyword>
<dbReference type="PROSITE" id="PS50043">
    <property type="entry name" value="HTH_LUXR_2"/>
    <property type="match status" value="1"/>
</dbReference>
<evidence type="ECO:0000256" key="1">
    <source>
        <dbReference type="ARBA" id="ARBA00022741"/>
    </source>
</evidence>
<dbReference type="InterPro" id="IPR027417">
    <property type="entry name" value="P-loop_NTPase"/>
</dbReference>
<dbReference type="GO" id="GO:0006355">
    <property type="term" value="P:regulation of DNA-templated transcription"/>
    <property type="evidence" value="ECO:0007669"/>
    <property type="project" value="InterPro"/>
</dbReference>
<dbReference type="Pfam" id="PF00196">
    <property type="entry name" value="GerE"/>
    <property type="match status" value="1"/>
</dbReference>
<keyword evidence="1" id="KW-0547">Nucleotide-binding</keyword>
<gene>
    <name evidence="4" type="ORF">FHR75_001367</name>
</gene>
<comment type="caution">
    <text evidence="4">The sequence shown here is derived from an EMBL/GenBank/DDBJ whole genome shotgun (WGS) entry which is preliminary data.</text>
</comment>
<dbReference type="EMBL" id="JACHVY010000001">
    <property type="protein sequence ID" value="MBB2900579.1"/>
    <property type="molecule type" value="Genomic_DNA"/>
</dbReference>
<evidence type="ECO:0000259" key="3">
    <source>
        <dbReference type="PROSITE" id="PS50043"/>
    </source>
</evidence>
<organism evidence="4 5">
    <name type="scientific">Kineococcus radiotolerans</name>
    <dbReference type="NCBI Taxonomy" id="131568"/>
    <lineage>
        <taxon>Bacteria</taxon>
        <taxon>Bacillati</taxon>
        <taxon>Actinomycetota</taxon>
        <taxon>Actinomycetes</taxon>
        <taxon>Kineosporiales</taxon>
        <taxon>Kineosporiaceae</taxon>
        <taxon>Kineococcus</taxon>
    </lineage>
</organism>
<dbReference type="GO" id="GO:0005737">
    <property type="term" value="C:cytoplasm"/>
    <property type="evidence" value="ECO:0007669"/>
    <property type="project" value="TreeGrafter"/>
</dbReference>
<keyword evidence="4" id="KW-0238">DNA-binding</keyword>
<dbReference type="SUPFAM" id="SSF46894">
    <property type="entry name" value="C-terminal effector domain of the bipartite response regulators"/>
    <property type="match status" value="1"/>
</dbReference>
<dbReference type="GO" id="GO:0005524">
    <property type="term" value="F:ATP binding"/>
    <property type="evidence" value="ECO:0007669"/>
    <property type="project" value="UniProtKB-KW"/>
</dbReference>
<sequence>MPVLPPAAGGPRAPELVGRAPELDALERALDDARAGTSGAVLVEADAGVGKSRLVAELADRARARGGTVLVGHCASAGGGALPYLPFVEALEPLRRSAAQDWWFGDRPGSGEPGLSQLQLFDAVAGVLAAAARGSEVLLVLEDLHWADGASLGLLTFLLRRLRGERLLVVATVRTDDLHRRHPLRPVLAELARLPAVRRVVLDPFDVDEMRRFLRALAGHDPDPATLRRIHQRAEGNAYYAAELLLAGPGRDGRLPSALADVVIGRVESLPAEVADLVRAAAVGGRRVRHDLLRAATGAGEDDVERAVRAAVTAGVLDVDGQDGYAFHHALLHEAVYEDLLPGERVRLHAAFARVVADSAAAGRPLASAAELAHHARRSHDLAGALVAGIAAADEAERLRAPAEAWHHVEEALPLWDAVPDAAARTGTTLMALTVRASELARTAGDPARSALLARGAVDLLPADAAPAVAAEVHRQCAAALWACDRDEEALEQARAAQRRGGEDPAAAPAVCWATAIAARCFLHLDRFAESRREAERALALAAAGGLAGAEADALTTLGGLDNLAGALADADALFARAARAAERAGHLETALRARYNRAADRYDRGDLPGATQVLDDSCAWAASVGLTWAPYGMQLLSLQVTASAAGGEFDRALRQARAVGPQAPPQVATAVGVVAARVLAARGAFEEALAALDPAWLDDPDEGLSAALARAEVLRWRGEPAAAAEVLVAALFSFRGVEHPSHLLGLRLGALAVAALADVGRGGDPLVERVRARVLDLVAVGQPRAGVLGPEGRAWVAVLHAEVARARGVPAPEQVTAWRAAVEGFTGGDVLELARCRWRLAEACAAAGLREEGLLALDEARRAASRLRAVPLSTVLEDLARRVRASASPGRGPLTARELQVLDLLAAGRTNRQVGEQLFMAEKTASVHVSRIFAKLGASSRAEAVSIGLRGGLLHSSPADQDRQDT</sequence>
<dbReference type="InterPro" id="IPR016032">
    <property type="entry name" value="Sig_transdc_resp-reg_C-effctor"/>
</dbReference>
<evidence type="ECO:0000313" key="5">
    <source>
        <dbReference type="Proteomes" id="UP000533269"/>
    </source>
</evidence>
<dbReference type="SMART" id="SM00421">
    <property type="entry name" value="HTH_LUXR"/>
    <property type="match status" value="1"/>
</dbReference>
<dbReference type="Proteomes" id="UP000533269">
    <property type="component" value="Unassembled WGS sequence"/>
</dbReference>
<dbReference type="Gene3D" id="1.10.10.10">
    <property type="entry name" value="Winged helix-like DNA-binding domain superfamily/Winged helix DNA-binding domain"/>
    <property type="match status" value="1"/>
</dbReference>
<dbReference type="InterPro" id="IPR041664">
    <property type="entry name" value="AAA_16"/>
</dbReference>
<dbReference type="GO" id="GO:0003677">
    <property type="term" value="F:DNA binding"/>
    <property type="evidence" value="ECO:0007669"/>
    <property type="project" value="UniProtKB-KW"/>
</dbReference>
<dbReference type="InterPro" id="IPR011990">
    <property type="entry name" value="TPR-like_helical_dom_sf"/>
</dbReference>
<dbReference type="AlphaFoldDB" id="A0A7W4TKG5"/>
<dbReference type="GO" id="GO:0004016">
    <property type="term" value="F:adenylate cyclase activity"/>
    <property type="evidence" value="ECO:0007669"/>
    <property type="project" value="TreeGrafter"/>
</dbReference>
<reference evidence="4 5" key="2">
    <citation type="submission" date="2020-08" db="EMBL/GenBank/DDBJ databases">
        <authorList>
            <person name="Partida-Martinez L."/>
            <person name="Huntemann M."/>
            <person name="Clum A."/>
            <person name="Wang J."/>
            <person name="Palaniappan K."/>
            <person name="Ritter S."/>
            <person name="Chen I.-M."/>
            <person name="Stamatis D."/>
            <person name="Reddy T."/>
            <person name="O'Malley R."/>
            <person name="Daum C."/>
            <person name="Shapiro N."/>
            <person name="Ivanova N."/>
            <person name="Kyrpides N."/>
            <person name="Woyke T."/>
        </authorList>
    </citation>
    <scope>NUCLEOTIDE SEQUENCE [LARGE SCALE GENOMIC DNA]</scope>
    <source>
        <strain evidence="4 5">AS2.23</strain>
    </source>
</reference>
<dbReference type="InterPro" id="IPR036388">
    <property type="entry name" value="WH-like_DNA-bd_sf"/>
</dbReference>
<name>A0A7W4TKG5_KINRA</name>
<dbReference type="PANTHER" id="PTHR16305:SF35">
    <property type="entry name" value="TRANSCRIPTIONAL ACTIVATOR DOMAIN"/>
    <property type="match status" value="1"/>
</dbReference>
<dbReference type="PRINTS" id="PR00038">
    <property type="entry name" value="HTHLUXR"/>
</dbReference>
<dbReference type="Gene3D" id="1.25.40.10">
    <property type="entry name" value="Tetratricopeptide repeat domain"/>
    <property type="match status" value="1"/>
</dbReference>
<dbReference type="RefSeq" id="WP_183390782.1">
    <property type="nucleotide sequence ID" value="NZ_JACHVY010000001.1"/>
</dbReference>
<dbReference type="InterPro" id="IPR000792">
    <property type="entry name" value="Tscrpt_reg_LuxR_C"/>
</dbReference>